<comment type="caution">
    <text evidence="2">The sequence shown here is derived from an EMBL/GenBank/DDBJ whole genome shotgun (WGS) entry which is preliminary data.</text>
</comment>
<proteinExistence type="predicted"/>
<evidence type="ECO:0000313" key="2">
    <source>
        <dbReference type="EMBL" id="KAK3282892.1"/>
    </source>
</evidence>
<name>A0AAE0GRE4_9CHLO</name>
<sequence>MNPNEYMKASFDDVLGKLMIRGDANNFYNAQCTTCSTCNSCNFCRGGGLNSGAGVCFDNSGLSSNAEIALAACQAKYGSCSSGGCGRFSYYYRAGGLQCNCNKPIGEYEFIYSNTGYTTVGNDYGGSSTSVRGNTLFTRVKTSRGCNSNSWGLALGDLGTDSSGCVPPISPPPPSPHNPPNPPNPPNYLSDSPPIYDNFTAILTMSDSTAYFQDMNCPMLTIPHSLGRGPYYIFLGADNDNSMAQYDGSNAGNVSLLTGKLPIRMETIRRMEHD</sequence>
<keyword evidence="3" id="KW-1185">Reference proteome</keyword>
<protein>
    <submittedName>
        <fullName evidence="2">Uncharacterized protein</fullName>
    </submittedName>
</protein>
<dbReference type="AlphaFoldDB" id="A0AAE0GRE4"/>
<evidence type="ECO:0000313" key="3">
    <source>
        <dbReference type="Proteomes" id="UP001190700"/>
    </source>
</evidence>
<accession>A0AAE0GRE4</accession>
<reference evidence="2 3" key="1">
    <citation type="journal article" date="2015" name="Genome Biol. Evol.">
        <title>Comparative Genomics of a Bacterivorous Green Alga Reveals Evolutionary Causalities and Consequences of Phago-Mixotrophic Mode of Nutrition.</title>
        <authorList>
            <person name="Burns J.A."/>
            <person name="Paasch A."/>
            <person name="Narechania A."/>
            <person name="Kim E."/>
        </authorList>
    </citation>
    <scope>NUCLEOTIDE SEQUENCE [LARGE SCALE GENOMIC DNA]</scope>
    <source>
        <strain evidence="2 3">PLY_AMNH</strain>
    </source>
</reference>
<organism evidence="2 3">
    <name type="scientific">Cymbomonas tetramitiformis</name>
    <dbReference type="NCBI Taxonomy" id="36881"/>
    <lineage>
        <taxon>Eukaryota</taxon>
        <taxon>Viridiplantae</taxon>
        <taxon>Chlorophyta</taxon>
        <taxon>Pyramimonadophyceae</taxon>
        <taxon>Pyramimonadales</taxon>
        <taxon>Pyramimonadaceae</taxon>
        <taxon>Cymbomonas</taxon>
    </lineage>
</organism>
<dbReference type="Proteomes" id="UP001190700">
    <property type="component" value="Unassembled WGS sequence"/>
</dbReference>
<feature type="compositionally biased region" description="Pro residues" evidence="1">
    <location>
        <begin position="168"/>
        <end position="186"/>
    </location>
</feature>
<feature type="region of interest" description="Disordered" evidence="1">
    <location>
        <begin position="164"/>
        <end position="191"/>
    </location>
</feature>
<gene>
    <name evidence="2" type="ORF">CYMTET_9395</name>
</gene>
<evidence type="ECO:0000256" key="1">
    <source>
        <dbReference type="SAM" id="MobiDB-lite"/>
    </source>
</evidence>
<dbReference type="EMBL" id="LGRX02003111">
    <property type="protein sequence ID" value="KAK3282892.1"/>
    <property type="molecule type" value="Genomic_DNA"/>
</dbReference>